<sequence>MSTPHINALEDEDPLNWSVEAVASWAQTHNFSDIISVFKANDVDGYVLLNHLNHTSLKDELKIESFGRRARILDEIKSLRQRNNITTDNGYGGTSHQSAPAPPAPPAPPTLLQTPLQTPLQPPSSSNQRDHVRPPLWKNRDESSTQIETTPRRLEQHAGGAVVLSDDDAQMLDDVREDVGEYDNDGDTKSGGSGDESLGNDDSETDEEDNEDAYEQEKGDVDSVPATISSTIRALVGLSPATSRGVTAPSSSSLLQVNILQPRRKGELKPVLAEVTTVGGNTVGVDSPINGMAASTNEPQLSSPAPFTAITMPKVNQSVQPASASSQAVVLGINILQPRRKGDPRPTDIDSLALPTPVSIPNIPVSSLGSSLVPTAAHITSPRPPPLSPCPPPSLPFHTLQIKSRSPPSKPHKPRQQQLWQKRYLPSRGVPESALFFSTDPTHTDEFGPEPDDDSTENPTTLLVCRRAKFYAGRIPYLGEHRVVQRRMKTFLFQPAPVVWIEESGGMTMVYKPLRTHAEKLQARRGRRVNPDVIGTGLAKERTWVGGWKWMDDDVPVVVLKVERKEGEEREIFAVIRTTWSKVKPGVVEDEYEEPQGVSATLFADEMLNRLEKRWTRAGADEEYAEGAGLRLDAEGFTEIKPPSDPKDLYYDELPDDFVRELEMEEEQERRSKMSLEERMLEKERLAKAAGKASEYALSTLTNGAIEASMVMDHFRMAGDGDWMNHLSFCVRGISYVFDWLIHVLFALFIIELTREEVKEEIDQWTREFEEKWADKKYV</sequence>
<dbReference type="InterPro" id="IPR001660">
    <property type="entry name" value="SAM"/>
</dbReference>
<feature type="compositionally biased region" description="Pro residues" evidence="1">
    <location>
        <begin position="100"/>
        <end position="109"/>
    </location>
</feature>
<organism evidence="3 4">
    <name type="scientific">Jimgerdemannia flammicorona</name>
    <dbReference type="NCBI Taxonomy" id="994334"/>
    <lineage>
        <taxon>Eukaryota</taxon>
        <taxon>Fungi</taxon>
        <taxon>Fungi incertae sedis</taxon>
        <taxon>Mucoromycota</taxon>
        <taxon>Mucoromycotina</taxon>
        <taxon>Endogonomycetes</taxon>
        <taxon>Endogonales</taxon>
        <taxon>Endogonaceae</taxon>
        <taxon>Jimgerdemannia</taxon>
    </lineage>
</organism>
<comment type="caution">
    <text evidence="3">The sequence shown here is derived from an EMBL/GenBank/DDBJ whole genome shotgun (WGS) entry which is preliminary data.</text>
</comment>
<feature type="domain" description="SAM" evidence="2">
    <location>
        <begin position="17"/>
        <end position="82"/>
    </location>
</feature>
<evidence type="ECO:0000256" key="1">
    <source>
        <dbReference type="SAM" id="MobiDB-lite"/>
    </source>
</evidence>
<feature type="compositionally biased region" description="Pro residues" evidence="1">
    <location>
        <begin position="382"/>
        <end position="395"/>
    </location>
</feature>
<reference evidence="3 4" key="1">
    <citation type="journal article" date="2018" name="New Phytol.">
        <title>Phylogenomics of Endogonaceae and evolution of mycorrhizas within Mucoromycota.</title>
        <authorList>
            <person name="Chang Y."/>
            <person name="Desiro A."/>
            <person name="Na H."/>
            <person name="Sandor L."/>
            <person name="Lipzen A."/>
            <person name="Clum A."/>
            <person name="Barry K."/>
            <person name="Grigoriev I.V."/>
            <person name="Martin F.M."/>
            <person name="Stajich J.E."/>
            <person name="Smith M.E."/>
            <person name="Bonito G."/>
            <person name="Spatafora J.W."/>
        </authorList>
    </citation>
    <scope>NUCLEOTIDE SEQUENCE [LARGE SCALE GENOMIC DNA]</scope>
    <source>
        <strain evidence="3 4">GMNB39</strain>
    </source>
</reference>
<feature type="compositionally biased region" description="Acidic residues" evidence="1">
    <location>
        <begin position="198"/>
        <end position="214"/>
    </location>
</feature>
<feature type="compositionally biased region" description="Low complexity" evidence="1">
    <location>
        <begin position="110"/>
        <end position="126"/>
    </location>
</feature>
<evidence type="ECO:0000259" key="2">
    <source>
        <dbReference type="PROSITE" id="PS50105"/>
    </source>
</evidence>
<dbReference type="PROSITE" id="PS50105">
    <property type="entry name" value="SAM_DOMAIN"/>
    <property type="match status" value="1"/>
</dbReference>
<proteinExistence type="predicted"/>
<protein>
    <recommendedName>
        <fullName evidence="2">SAM domain-containing protein</fullName>
    </recommendedName>
</protein>
<dbReference type="SUPFAM" id="SSF47769">
    <property type="entry name" value="SAM/Pointed domain"/>
    <property type="match status" value="1"/>
</dbReference>
<evidence type="ECO:0000313" key="3">
    <source>
        <dbReference type="EMBL" id="RUO96849.1"/>
    </source>
</evidence>
<evidence type="ECO:0000313" key="4">
    <source>
        <dbReference type="Proteomes" id="UP000268093"/>
    </source>
</evidence>
<dbReference type="EMBL" id="RBNI01019452">
    <property type="protein sequence ID" value="RUO96849.1"/>
    <property type="molecule type" value="Genomic_DNA"/>
</dbReference>
<gene>
    <name evidence="3" type="ORF">BC936DRAFT_141361</name>
</gene>
<dbReference type="Proteomes" id="UP000268093">
    <property type="component" value="Unassembled WGS sequence"/>
</dbReference>
<dbReference type="AlphaFoldDB" id="A0A433A2D2"/>
<dbReference type="SMART" id="SM00454">
    <property type="entry name" value="SAM"/>
    <property type="match status" value="1"/>
</dbReference>
<feature type="region of interest" description="Disordered" evidence="1">
    <location>
        <begin position="376"/>
        <end position="419"/>
    </location>
</feature>
<dbReference type="Pfam" id="PF07647">
    <property type="entry name" value="SAM_2"/>
    <property type="match status" value="1"/>
</dbReference>
<feature type="compositionally biased region" description="Basic and acidic residues" evidence="1">
    <location>
        <begin position="128"/>
        <end position="143"/>
    </location>
</feature>
<keyword evidence="4" id="KW-1185">Reference proteome</keyword>
<dbReference type="Gene3D" id="1.10.150.50">
    <property type="entry name" value="Transcription Factor, Ets-1"/>
    <property type="match status" value="1"/>
</dbReference>
<dbReference type="InterPro" id="IPR013761">
    <property type="entry name" value="SAM/pointed_sf"/>
</dbReference>
<feature type="region of interest" description="Disordered" evidence="1">
    <location>
        <begin position="84"/>
        <end position="225"/>
    </location>
</feature>
<name>A0A433A2D2_9FUNG</name>
<dbReference type="OrthoDB" id="422827at2759"/>
<accession>A0A433A2D2</accession>